<name>A0A4Z2GA03_9TELE</name>
<protein>
    <submittedName>
        <fullName evidence="1">Uncharacterized protein</fullName>
    </submittedName>
</protein>
<dbReference type="EMBL" id="SRLO01000619">
    <property type="protein sequence ID" value="TNN50387.1"/>
    <property type="molecule type" value="Genomic_DNA"/>
</dbReference>
<dbReference type="AlphaFoldDB" id="A0A4Z2GA03"/>
<proteinExistence type="predicted"/>
<reference evidence="1 2" key="1">
    <citation type="submission" date="2019-03" db="EMBL/GenBank/DDBJ databases">
        <title>First draft genome of Liparis tanakae, snailfish: a comprehensive survey of snailfish specific genes.</title>
        <authorList>
            <person name="Kim W."/>
            <person name="Song I."/>
            <person name="Jeong J.-H."/>
            <person name="Kim D."/>
            <person name="Kim S."/>
            <person name="Ryu S."/>
            <person name="Song J.Y."/>
            <person name="Lee S.K."/>
        </authorList>
    </citation>
    <scope>NUCLEOTIDE SEQUENCE [LARGE SCALE GENOMIC DNA]</scope>
    <source>
        <tissue evidence="1">Muscle</tissue>
    </source>
</reference>
<sequence>MLAVVDLVVPDDRAAVRPDLDARQGVTVDVISFDEASAVTENINATLREEPYQTGTVRQASQSHHMGGPLAVKSFTAAYSTVIVFTFGAQQDLNHSSVHSIRWGSGRHNRTSVFVSETPVCQKHPPPNLSAIRAAVTERADGSLP</sequence>
<evidence type="ECO:0000313" key="1">
    <source>
        <dbReference type="EMBL" id="TNN50387.1"/>
    </source>
</evidence>
<evidence type="ECO:0000313" key="2">
    <source>
        <dbReference type="Proteomes" id="UP000314294"/>
    </source>
</evidence>
<gene>
    <name evidence="1" type="ORF">EYF80_039422</name>
</gene>
<keyword evidence="2" id="KW-1185">Reference proteome</keyword>
<organism evidence="1 2">
    <name type="scientific">Liparis tanakae</name>
    <name type="common">Tanaka's snailfish</name>
    <dbReference type="NCBI Taxonomy" id="230148"/>
    <lineage>
        <taxon>Eukaryota</taxon>
        <taxon>Metazoa</taxon>
        <taxon>Chordata</taxon>
        <taxon>Craniata</taxon>
        <taxon>Vertebrata</taxon>
        <taxon>Euteleostomi</taxon>
        <taxon>Actinopterygii</taxon>
        <taxon>Neopterygii</taxon>
        <taxon>Teleostei</taxon>
        <taxon>Neoteleostei</taxon>
        <taxon>Acanthomorphata</taxon>
        <taxon>Eupercaria</taxon>
        <taxon>Perciformes</taxon>
        <taxon>Cottioidei</taxon>
        <taxon>Cottales</taxon>
        <taxon>Liparidae</taxon>
        <taxon>Liparis</taxon>
    </lineage>
</organism>
<dbReference type="Proteomes" id="UP000314294">
    <property type="component" value="Unassembled WGS sequence"/>
</dbReference>
<comment type="caution">
    <text evidence="1">The sequence shown here is derived from an EMBL/GenBank/DDBJ whole genome shotgun (WGS) entry which is preliminary data.</text>
</comment>
<accession>A0A4Z2GA03</accession>